<feature type="active site" description="Proton donor/acceptor" evidence="6">
    <location>
        <position position="199"/>
    </location>
</feature>
<keyword evidence="2" id="KW-0808">Transferase</keyword>
<evidence type="ECO:0000256" key="3">
    <source>
        <dbReference type="ARBA" id="ARBA00022960"/>
    </source>
</evidence>
<keyword evidence="3 6" id="KW-0133">Cell shape</keyword>
<dbReference type="Proteomes" id="UP000602284">
    <property type="component" value="Unassembled WGS sequence"/>
</dbReference>
<dbReference type="PANTHER" id="PTHR30582">
    <property type="entry name" value="L,D-TRANSPEPTIDASE"/>
    <property type="match status" value="1"/>
</dbReference>
<sequence length="250" mass="27034">MLAGCSSTTLHNQSAHETQSAAPQPAAVKPSDPAPAPTPAPEVKPESVQAPPAQEQAQLQPNPQSQPAAQPQTQPAKPAPAPQPAPKPAPQPAQSATPAPAPQPTSTESQENWPLEQIDFSKVTLDCDLSDQRVYAKMDGQVVRTMITSSGLDTIPDNSTPRGEFQVEPERGTWFYTNNYSEGAKYWVSFKGHGVFLFHSVVMDKNQQVIEAEAQKLGTKASHGCFRLPLQDAKWIYDHVKTGTKVSIHD</sequence>
<evidence type="ECO:0000313" key="10">
    <source>
        <dbReference type="Proteomes" id="UP000602284"/>
    </source>
</evidence>
<dbReference type="PANTHER" id="PTHR30582:SF2">
    <property type="entry name" value="L,D-TRANSPEPTIDASE YCIB-RELATED"/>
    <property type="match status" value="1"/>
</dbReference>
<keyword evidence="5 6" id="KW-0961">Cell wall biogenesis/degradation</keyword>
<dbReference type="Gene3D" id="2.40.440.10">
    <property type="entry name" value="L,D-transpeptidase catalytic domain-like"/>
    <property type="match status" value="1"/>
</dbReference>
<feature type="compositionally biased region" description="Pro residues" evidence="7">
    <location>
        <begin position="32"/>
        <end position="42"/>
    </location>
</feature>
<evidence type="ECO:0000256" key="6">
    <source>
        <dbReference type="PROSITE-ProRule" id="PRU01373"/>
    </source>
</evidence>
<dbReference type="InterPro" id="IPR050979">
    <property type="entry name" value="LD-transpeptidase"/>
</dbReference>
<dbReference type="InterPro" id="IPR005490">
    <property type="entry name" value="LD_TPept_cat_dom"/>
</dbReference>
<comment type="caution">
    <text evidence="9">The sequence shown here is derived from an EMBL/GenBank/DDBJ whole genome shotgun (WGS) entry which is preliminary data.</text>
</comment>
<feature type="domain" description="L,D-TPase catalytic" evidence="8">
    <location>
        <begin position="123"/>
        <end position="249"/>
    </location>
</feature>
<dbReference type="InterPro" id="IPR038063">
    <property type="entry name" value="Transpep_catalytic_dom"/>
</dbReference>
<evidence type="ECO:0000256" key="4">
    <source>
        <dbReference type="ARBA" id="ARBA00022984"/>
    </source>
</evidence>
<evidence type="ECO:0000313" key="9">
    <source>
        <dbReference type="EMBL" id="MBL0388165.1"/>
    </source>
</evidence>
<reference evidence="9 10" key="1">
    <citation type="submission" date="2021-01" db="EMBL/GenBank/DDBJ databases">
        <title>Tumebacillus sp. strain ITR2 16S ribosomal RNA gene Genome sequencing and assembly.</title>
        <authorList>
            <person name="Kang M."/>
        </authorList>
    </citation>
    <scope>NUCLEOTIDE SEQUENCE [LARGE SCALE GENOMIC DNA]</scope>
    <source>
        <strain evidence="9 10">ITR2</strain>
    </source>
</reference>
<accession>A0ABS1JD21</accession>
<comment type="pathway">
    <text evidence="1 6">Cell wall biogenesis; peptidoglycan biosynthesis.</text>
</comment>
<dbReference type="Pfam" id="PF03734">
    <property type="entry name" value="YkuD"/>
    <property type="match status" value="1"/>
</dbReference>
<dbReference type="CDD" id="cd16913">
    <property type="entry name" value="YkuD_like"/>
    <property type="match status" value="1"/>
</dbReference>
<keyword evidence="10" id="KW-1185">Reference proteome</keyword>
<feature type="region of interest" description="Disordered" evidence="7">
    <location>
        <begin position="1"/>
        <end position="113"/>
    </location>
</feature>
<evidence type="ECO:0000256" key="2">
    <source>
        <dbReference type="ARBA" id="ARBA00022679"/>
    </source>
</evidence>
<feature type="compositionally biased region" description="Pro residues" evidence="7">
    <location>
        <begin position="77"/>
        <end position="91"/>
    </location>
</feature>
<feature type="compositionally biased region" description="Polar residues" evidence="7">
    <location>
        <begin position="1"/>
        <end position="22"/>
    </location>
</feature>
<dbReference type="SUPFAM" id="SSF141523">
    <property type="entry name" value="L,D-transpeptidase catalytic domain-like"/>
    <property type="match status" value="1"/>
</dbReference>
<dbReference type="PROSITE" id="PS52029">
    <property type="entry name" value="LD_TPASE"/>
    <property type="match status" value="1"/>
</dbReference>
<gene>
    <name evidence="9" type="ORF">JJB07_16225</name>
</gene>
<feature type="active site" description="Nucleophile" evidence="6">
    <location>
        <position position="225"/>
    </location>
</feature>
<dbReference type="EMBL" id="JAEQNB010000005">
    <property type="protein sequence ID" value="MBL0388165.1"/>
    <property type="molecule type" value="Genomic_DNA"/>
</dbReference>
<evidence type="ECO:0000256" key="1">
    <source>
        <dbReference type="ARBA" id="ARBA00004752"/>
    </source>
</evidence>
<evidence type="ECO:0000259" key="8">
    <source>
        <dbReference type="PROSITE" id="PS52029"/>
    </source>
</evidence>
<evidence type="ECO:0000256" key="5">
    <source>
        <dbReference type="ARBA" id="ARBA00023316"/>
    </source>
</evidence>
<evidence type="ECO:0000256" key="7">
    <source>
        <dbReference type="SAM" id="MobiDB-lite"/>
    </source>
</evidence>
<proteinExistence type="predicted"/>
<feature type="compositionally biased region" description="Low complexity" evidence="7">
    <location>
        <begin position="49"/>
        <end position="76"/>
    </location>
</feature>
<keyword evidence="4 6" id="KW-0573">Peptidoglycan synthesis</keyword>
<organism evidence="9 10">
    <name type="scientific">Tumebacillus amylolyticus</name>
    <dbReference type="NCBI Taxonomy" id="2801339"/>
    <lineage>
        <taxon>Bacteria</taxon>
        <taxon>Bacillati</taxon>
        <taxon>Bacillota</taxon>
        <taxon>Bacilli</taxon>
        <taxon>Bacillales</taxon>
        <taxon>Alicyclobacillaceae</taxon>
        <taxon>Tumebacillus</taxon>
    </lineage>
</organism>
<name>A0ABS1JD21_9BACL</name>
<protein>
    <submittedName>
        <fullName evidence="9">L,D-transpeptidase family protein</fullName>
    </submittedName>
</protein>